<keyword evidence="2" id="KW-1185">Reference proteome</keyword>
<evidence type="ECO:0000313" key="1">
    <source>
        <dbReference type="EMBL" id="TYA74217.1"/>
    </source>
</evidence>
<dbReference type="AlphaFoldDB" id="A0A5D0HVS3"/>
<dbReference type="EMBL" id="VSDQ01000679">
    <property type="protein sequence ID" value="TYA74217.1"/>
    <property type="molecule type" value="Genomic_DNA"/>
</dbReference>
<proteinExistence type="predicted"/>
<accession>A0A5D0HVS3</accession>
<dbReference type="RefSeq" id="WP_148542918.1">
    <property type="nucleotide sequence ID" value="NZ_VSDQ01000679.1"/>
</dbReference>
<protein>
    <submittedName>
        <fullName evidence="1">Uncharacterized protein</fullName>
    </submittedName>
</protein>
<name>A0A5D0HVS3_9FLAO</name>
<reference evidence="1 2" key="1">
    <citation type="submission" date="2019-08" db="EMBL/GenBank/DDBJ databases">
        <title>Seonamhaeicola sediminis sp. nov., isolated from marine sediment.</title>
        <authorList>
            <person name="Cao W.R."/>
        </authorList>
    </citation>
    <scope>NUCLEOTIDE SEQUENCE [LARGE SCALE GENOMIC DNA]</scope>
    <source>
        <strain evidence="1 2">B011</strain>
    </source>
</reference>
<dbReference type="Proteomes" id="UP000323930">
    <property type="component" value="Unassembled WGS sequence"/>
</dbReference>
<sequence>MGKDNWITVLNEIRTTKGKFKPIDINENRYDFYVVKVTEEMMGYMIVWNVNTLNAVHISRMKITEDIPYVNKDELEDLSLPENLKFDRNPF</sequence>
<organism evidence="1 2">
    <name type="scientific">Seonamhaeicola marinus</name>
    <dbReference type="NCBI Taxonomy" id="1912246"/>
    <lineage>
        <taxon>Bacteria</taxon>
        <taxon>Pseudomonadati</taxon>
        <taxon>Bacteroidota</taxon>
        <taxon>Flavobacteriia</taxon>
        <taxon>Flavobacteriales</taxon>
        <taxon>Flavobacteriaceae</taxon>
    </lineage>
</organism>
<gene>
    <name evidence="1" type="ORF">FUA24_12845</name>
</gene>
<comment type="caution">
    <text evidence="1">The sequence shown here is derived from an EMBL/GenBank/DDBJ whole genome shotgun (WGS) entry which is preliminary data.</text>
</comment>
<evidence type="ECO:0000313" key="2">
    <source>
        <dbReference type="Proteomes" id="UP000323930"/>
    </source>
</evidence>